<accession>A0A9R1VTY0</accession>
<evidence type="ECO:0000259" key="2">
    <source>
        <dbReference type="Pfam" id="PF00646"/>
    </source>
</evidence>
<protein>
    <recommendedName>
        <fullName evidence="6">F-box domain-containing protein</fullName>
    </recommendedName>
</protein>
<dbReference type="InterPro" id="IPR005174">
    <property type="entry name" value="KIB1-4_b-propeller"/>
</dbReference>
<dbReference type="PANTHER" id="PTHR45463">
    <property type="entry name" value="OS09G0392200 PROTEIN"/>
    <property type="match status" value="1"/>
</dbReference>
<keyword evidence="5" id="KW-1185">Reference proteome</keyword>
<dbReference type="PANTHER" id="PTHR45463:SF8">
    <property type="entry name" value="OS09G0392200 PROTEIN"/>
    <property type="match status" value="1"/>
</dbReference>
<dbReference type="OrthoDB" id="954207at2759"/>
<dbReference type="InterPro" id="IPR001810">
    <property type="entry name" value="F-box_dom"/>
</dbReference>
<dbReference type="EMBL" id="NBSK02000004">
    <property type="protein sequence ID" value="KAJ0211424.1"/>
    <property type="molecule type" value="Genomic_DNA"/>
</dbReference>
<feature type="domain" description="F-box" evidence="2">
    <location>
        <begin position="30"/>
        <end position="68"/>
    </location>
</feature>
<feature type="region of interest" description="Disordered" evidence="1">
    <location>
        <begin position="1"/>
        <end position="23"/>
    </location>
</feature>
<dbReference type="Gene3D" id="1.20.1280.50">
    <property type="match status" value="1"/>
</dbReference>
<dbReference type="Pfam" id="PF00646">
    <property type="entry name" value="F-box"/>
    <property type="match status" value="1"/>
</dbReference>
<organism evidence="4 5">
    <name type="scientific">Lactuca sativa</name>
    <name type="common">Garden lettuce</name>
    <dbReference type="NCBI Taxonomy" id="4236"/>
    <lineage>
        <taxon>Eukaryota</taxon>
        <taxon>Viridiplantae</taxon>
        <taxon>Streptophyta</taxon>
        <taxon>Embryophyta</taxon>
        <taxon>Tracheophyta</taxon>
        <taxon>Spermatophyta</taxon>
        <taxon>Magnoliopsida</taxon>
        <taxon>eudicotyledons</taxon>
        <taxon>Gunneridae</taxon>
        <taxon>Pentapetalae</taxon>
        <taxon>asterids</taxon>
        <taxon>campanulids</taxon>
        <taxon>Asterales</taxon>
        <taxon>Asteraceae</taxon>
        <taxon>Cichorioideae</taxon>
        <taxon>Cichorieae</taxon>
        <taxon>Lactucinae</taxon>
        <taxon>Lactuca</taxon>
    </lineage>
</organism>
<evidence type="ECO:0008006" key="6">
    <source>
        <dbReference type="Google" id="ProtNLM"/>
    </source>
</evidence>
<evidence type="ECO:0000256" key="1">
    <source>
        <dbReference type="SAM" id="MobiDB-lite"/>
    </source>
</evidence>
<feature type="domain" description="KIB1-4 beta-propeller" evidence="3">
    <location>
        <begin position="100"/>
        <end position="304"/>
    </location>
</feature>
<dbReference type="Pfam" id="PF03478">
    <property type="entry name" value="Beta-prop_KIB1-4"/>
    <property type="match status" value="1"/>
</dbReference>
<gene>
    <name evidence="4" type="ORF">LSAT_V11C400174400</name>
</gene>
<sequence>MTKAGSVSKSQNRGDGCSRKRSMTRGAAPWSDLDYHLLYLVMMQLGAFDFVAFSGVCKSWRSVALSNKTRFMASTPPISIWISEQGNKREYTLQDFDGREFKFRIPKSSGKTCVGVTCGYLVLFGLKPREFWLMNPITRHGLRFPKVPRDLEPVPDEEEADEVRVRAILVFSPSISSWVLVVLCRCTSEIWFSIAGKAEWDYVSSPSGIIDVHDFKGKIYAIDINSRLYELGFDPEPKLMLLKTKNILDSDMVFMEFVCSGENLYAMECFSFDEYEVHELDFGEMKWVSPNKKTMEEYAFFASDLKHSAAIKRELWSDSWLQFYKKSAYNYKSGNGVFFNADVWYFPHDCLKVDLKQK</sequence>
<comment type="caution">
    <text evidence="4">The sequence shown here is derived from an EMBL/GenBank/DDBJ whole genome shotgun (WGS) entry which is preliminary data.</text>
</comment>
<dbReference type="AlphaFoldDB" id="A0A9R1VTY0"/>
<dbReference type="CDD" id="cd09917">
    <property type="entry name" value="F-box_SF"/>
    <property type="match status" value="1"/>
</dbReference>
<dbReference type="Gramene" id="rna-gnl|WGS:NBSK|LSAT_4X45220_mrna">
    <property type="protein sequence ID" value="cds-PLY88905.1"/>
    <property type="gene ID" value="gene-LSAT_4X45220"/>
</dbReference>
<proteinExistence type="predicted"/>
<dbReference type="Proteomes" id="UP000235145">
    <property type="component" value="Unassembled WGS sequence"/>
</dbReference>
<evidence type="ECO:0000313" key="4">
    <source>
        <dbReference type="EMBL" id="KAJ0211424.1"/>
    </source>
</evidence>
<dbReference type="InterPro" id="IPR036047">
    <property type="entry name" value="F-box-like_dom_sf"/>
</dbReference>
<name>A0A9R1VTY0_LACSA</name>
<evidence type="ECO:0000259" key="3">
    <source>
        <dbReference type="Pfam" id="PF03478"/>
    </source>
</evidence>
<reference evidence="4 5" key="1">
    <citation type="journal article" date="2017" name="Nat. Commun.">
        <title>Genome assembly with in vitro proximity ligation data and whole-genome triplication in lettuce.</title>
        <authorList>
            <person name="Reyes-Chin-Wo S."/>
            <person name="Wang Z."/>
            <person name="Yang X."/>
            <person name="Kozik A."/>
            <person name="Arikit S."/>
            <person name="Song C."/>
            <person name="Xia L."/>
            <person name="Froenicke L."/>
            <person name="Lavelle D.O."/>
            <person name="Truco M.J."/>
            <person name="Xia R."/>
            <person name="Zhu S."/>
            <person name="Xu C."/>
            <person name="Xu H."/>
            <person name="Xu X."/>
            <person name="Cox K."/>
            <person name="Korf I."/>
            <person name="Meyers B.C."/>
            <person name="Michelmore R.W."/>
        </authorList>
    </citation>
    <scope>NUCLEOTIDE SEQUENCE [LARGE SCALE GENOMIC DNA]</scope>
    <source>
        <strain evidence="5">cv. Salinas</strain>
        <tissue evidence="4">Seedlings</tissue>
    </source>
</reference>
<feature type="compositionally biased region" description="Polar residues" evidence="1">
    <location>
        <begin position="1"/>
        <end position="13"/>
    </location>
</feature>
<evidence type="ECO:0000313" key="5">
    <source>
        <dbReference type="Proteomes" id="UP000235145"/>
    </source>
</evidence>
<dbReference type="SUPFAM" id="SSF81383">
    <property type="entry name" value="F-box domain"/>
    <property type="match status" value="1"/>
</dbReference>